<dbReference type="EMBL" id="BGZK01001240">
    <property type="protein sequence ID" value="GBP75222.1"/>
    <property type="molecule type" value="Genomic_DNA"/>
</dbReference>
<sequence length="136" mass="15474">MQVNERIGCVTECIQIRRGVVAVISEGNGNQLLDAHSPGLRWRGCIVLLRIFDSRRQHFIIYHHCDFLASKWKTASGKFAVLSSATQPPIQRILERQPVNAAGCRLWTEMREPLVCAISDMDTRLVLQSRRCPTCR</sequence>
<reference evidence="1 2" key="1">
    <citation type="journal article" date="2019" name="Commun. Biol.">
        <title>The bagworm genome reveals a unique fibroin gene that provides high tensile strength.</title>
        <authorList>
            <person name="Kono N."/>
            <person name="Nakamura H."/>
            <person name="Ohtoshi R."/>
            <person name="Tomita M."/>
            <person name="Numata K."/>
            <person name="Arakawa K."/>
        </authorList>
    </citation>
    <scope>NUCLEOTIDE SEQUENCE [LARGE SCALE GENOMIC DNA]</scope>
</reference>
<proteinExistence type="predicted"/>
<protein>
    <submittedName>
        <fullName evidence="1">Uncharacterized protein</fullName>
    </submittedName>
</protein>
<gene>
    <name evidence="1" type="ORF">EVAR_82892_1</name>
</gene>
<name>A0A4C1YK58_EUMVA</name>
<organism evidence="1 2">
    <name type="scientific">Eumeta variegata</name>
    <name type="common">Bagworm moth</name>
    <name type="synonym">Eumeta japonica</name>
    <dbReference type="NCBI Taxonomy" id="151549"/>
    <lineage>
        <taxon>Eukaryota</taxon>
        <taxon>Metazoa</taxon>
        <taxon>Ecdysozoa</taxon>
        <taxon>Arthropoda</taxon>
        <taxon>Hexapoda</taxon>
        <taxon>Insecta</taxon>
        <taxon>Pterygota</taxon>
        <taxon>Neoptera</taxon>
        <taxon>Endopterygota</taxon>
        <taxon>Lepidoptera</taxon>
        <taxon>Glossata</taxon>
        <taxon>Ditrysia</taxon>
        <taxon>Tineoidea</taxon>
        <taxon>Psychidae</taxon>
        <taxon>Oiketicinae</taxon>
        <taxon>Eumeta</taxon>
    </lineage>
</organism>
<accession>A0A4C1YK58</accession>
<comment type="caution">
    <text evidence="1">The sequence shown here is derived from an EMBL/GenBank/DDBJ whole genome shotgun (WGS) entry which is preliminary data.</text>
</comment>
<keyword evidence="2" id="KW-1185">Reference proteome</keyword>
<evidence type="ECO:0000313" key="1">
    <source>
        <dbReference type="EMBL" id="GBP75222.1"/>
    </source>
</evidence>
<dbReference type="Proteomes" id="UP000299102">
    <property type="component" value="Unassembled WGS sequence"/>
</dbReference>
<dbReference type="AlphaFoldDB" id="A0A4C1YK58"/>
<evidence type="ECO:0000313" key="2">
    <source>
        <dbReference type="Proteomes" id="UP000299102"/>
    </source>
</evidence>